<sequence length="181" mass="20604">MNEYETVTLTQATSNIFKNMVQKKMTYPRSFTVSCSIDDMDLGHTLCNLGASINLMHLSIFKKLGMWEAQPTKMVLQFVDRSITRSEGKIDDVLIKVDKFLFLADFIILDYEADREVPIILELSFLPTGHALIDVHQWELTMLLNDQKISFNIVNAMNSPLMLKTAMQLNLLGGILARNKC</sequence>
<evidence type="ECO:0000313" key="2">
    <source>
        <dbReference type="EMBL" id="TYK08850.1"/>
    </source>
</evidence>
<accession>A0A5A7V8K1</accession>
<dbReference type="EMBL" id="SSTE01004182">
    <property type="protein sequence ID" value="KAA0062776.1"/>
    <property type="molecule type" value="Genomic_DNA"/>
</dbReference>
<gene>
    <name evidence="2" type="ORF">E5676_scaffold87G00380</name>
    <name evidence="1" type="ORF">E6C27_scaffold382G001190</name>
</gene>
<dbReference type="OrthoDB" id="778454at2759"/>
<name>A0A5A7V8K1_CUCMM</name>
<reference evidence="3 4" key="1">
    <citation type="submission" date="2019-08" db="EMBL/GenBank/DDBJ databases">
        <title>Draft genome sequences of two oriental melons (Cucumis melo L. var makuwa).</title>
        <authorList>
            <person name="Kwon S.-Y."/>
        </authorList>
    </citation>
    <scope>NUCLEOTIDE SEQUENCE [LARGE SCALE GENOMIC DNA]</scope>
    <source>
        <strain evidence="4">cv. Chang Bougi</strain>
        <strain evidence="3">cv. SW 3</strain>
        <tissue evidence="1">Leaf</tissue>
    </source>
</reference>
<dbReference type="InterPro" id="IPR021109">
    <property type="entry name" value="Peptidase_aspartic_dom_sf"/>
</dbReference>
<comment type="caution">
    <text evidence="1">The sequence shown here is derived from an EMBL/GenBank/DDBJ whole genome shotgun (WGS) entry which is preliminary data.</text>
</comment>
<evidence type="ECO:0000313" key="4">
    <source>
        <dbReference type="Proteomes" id="UP000321947"/>
    </source>
</evidence>
<dbReference type="EMBL" id="SSTD01012233">
    <property type="protein sequence ID" value="TYK08850.1"/>
    <property type="molecule type" value="Genomic_DNA"/>
</dbReference>
<evidence type="ECO:0000313" key="1">
    <source>
        <dbReference type="EMBL" id="KAA0062776.1"/>
    </source>
</evidence>
<organism evidence="1 3">
    <name type="scientific">Cucumis melo var. makuwa</name>
    <name type="common">Oriental melon</name>
    <dbReference type="NCBI Taxonomy" id="1194695"/>
    <lineage>
        <taxon>Eukaryota</taxon>
        <taxon>Viridiplantae</taxon>
        <taxon>Streptophyta</taxon>
        <taxon>Embryophyta</taxon>
        <taxon>Tracheophyta</taxon>
        <taxon>Spermatophyta</taxon>
        <taxon>Magnoliopsida</taxon>
        <taxon>eudicotyledons</taxon>
        <taxon>Gunneridae</taxon>
        <taxon>Pentapetalae</taxon>
        <taxon>rosids</taxon>
        <taxon>fabids</taxon>
        <taxon>Cucurbitales</taxon>
        <taxon>Cucurbitaceae</taxon>
        <taxon>Benincaseae</taxon>
        <taxon>Cucumis</taxon>
    </lineage>
</organism>
<dbReference type="AlphaFoldDB" id="A0A5A7V8K1"/>
<dbReference type="Gene3D" id="2.40.70.10">
    <property type="entry name" value="Acid Proteases"/>
    <property type="match status" value="1"/>
</dbReference>
<dbReference type="Proteomes" id="UP000321393">
    <property type="component" value="Unassembled WGS sequence"/>
</dbReference>
<dbReference type="PANTHER" id="PTHR33067:SF39">
    <property type="entry name" value="TRANSCRIPTION FACTOR INTERACTOR AND REGULATOR CCHC(ZN) FAMILY"/>
    <property type="match status" value="1"/>
</dbReference>
<evidence type="ECO:0000313" key="3">
    <source>
        <dbReference type="Proteomes" id="UP000321393"/>
    </source>
</evidence>
<dbReference type="Proteomes" id="UP000321947">
    <property type="component" value="Unassembled WGS sequence"/>
</dbReference>
<proteinExistence type="predicted"/>
<protein>
    <submittedName>
        <fullName evidence="1">Uncharacterized protein</fullName>
    </submittedName>
</protein>
<dbReference type="PANTHER" id="PTHR33067">
    <property type="entry name" value="RNA-DIRECTED DNA POLYMERASE-RELATED"/>
    <property type="match status" value="1"/>
</dbReference>
<dbReference type="CDD" id="cd00303">
    <property type="entry name" value="retropepsin_like"/>
    <property type="match status" value="1"/>
</dbReference>